<dbReference type="PANTHER" id="PTHR11607:SF3">
    <property type="entry name" value="LYSOSOMAL ALPHA-MANNOSIDASE"/>
    <property type="match status" value="1"/>
</dbReference>
<dbReference type="GO" id="GO:0005975">
    <property type="term" value="P:carbohydrate metabolic process"/>
    <property type="evidence" value="ECO:0007669"/>
    <property type="project" value="InterPro"/>
</dbReference>
<reference evidence="2 3" key="2">
    <citation type="submission" date="2018-11" db="EMBL/GenBank/DDBJ databases">
        <authorList>
            <consortium name="Pathogen Informatics"/>
        </authorList>
    </citation>
    <scope>NUCLEOTIDE SEQUENCE [LARGE SCALE GENOMIC DNA]</scope>
</reference>
<evidence type="ECO:0000313" key="2">
    <source>
        <dbReference type="EMBL" id="VDK35593.1"/>
    </source>
</evidence>
<organism evidence="4">
    <name type="scientific">Anisakis simplex</name>
    <name type="common">Herring worm</name>
    <dbReference type="NCBI Taxonomy" id="6269"/>
    <lineage>
        <taxon>Eukaryota</taxon>
        <taxon>Metazoa</taxon>
        <taxon>Ecdysozoa</taxon>
        <taxon>Nematoda</taxon>
        <taxon>Chromadorea</taxon>
        <taxon>Rhabditida</taxon>
        <taxon>Spirurina</taxon>
        <taxon>Ascaridomorpha</taxon>
        <taxon>Ascaridoidea</taxon>
        <taxon>Anisakidae</taxon>
        <taxon>Anisakis</taxon>
        <taxon>Anisakis simplex complex</taxon>
    </lineage>
</organism>
<evidence type="ECO:0000313" key="4">
    <source>
        <dbReference type="WBParaSite" id="ASIM_0000921601-mRNA-1"/>
    </source>
</evidence>
<dbReference type="GO" id="GO:0004559">
    <property type="term" value="F:alpha-mannosidase activity"/>
    <property type="evidence" value="ECO:0007669"/>
    <property type="project" value="TreeGrafter"/>
</dbReference>
<keyword evidence="3" id="KW-1185">Reference proteome</keyword>
<dbReference type="GO" id="GO:0030246">
    <property type="term" value="F:carbohydrate binding"/>
    <property type="evidence" value="ECO:0007669"/>
    <property type="project" value="InterPro"/>
</dbReference>
<gene>
    <name evidence="2" type="ORF">ASIM_LOCUS8958</name>
</gene>
<dbReference type="WBParaSite" id="ASIM_0000921601-mRNA-1">
    <property type="protein sequence ID" value="ASIM_0000921601-mRNA-1"/>
    <property type="gene ID" value="ASIM_0000921601"/>
</dbReference>
<dbReference type="Pfam" id="PF21260">
    <property type="entry name" value="Laman-like_dom"/>
    <property type="match status" value="1"/>
</dbReference>
<dbReference type="EMBL" id="UYRR01025808">
    <property type="protein sequence ID" value="VDK35593.1"/>
    <property type="molecule type" value="Genomic_DNA"/>
</dbReference>
<dbReference type="GO" id="GO:0005764">
    <property type="term" value="C:lysosome"/>
    <property type="evidence" value="ECO:0007669"/>
    <property type="project" value="TreeGrafter"/>
</dbReference>
<dbReference type="InterPro" id="IPR050843">
    <property type="entry name" value="Glycosyl_Hydrlase_38"/>
</dbReference>
<dbReference type="InterPro" id="IPR011013">
    <property type="entry name" value="Gal_mutarotase_sf_dom"/>
</dbReference>
<dbReference type="PANTHER" id="PTHR11607">
    <property type="entry name" value="ALPHA-MANNOSIDASE"/>
    <property type="match status" value="1"/>
</dbReference>
<dbReference type="Proteomes" id="UP000267096">
    <property type="component" value="Unassembled WGS sequence"/>
</dbReference>
<evidence type="ECO:0000259" key="1">
    <source>
        <dbReference type="Pfam" id="PF21260"/>
    </source>
</evidence>
<reference evidence="4" key="1">
    <citation type="submission" date="2017-02" db="UniProtKB">
        <authorList>
            <consortium name="WormBaseParasite"/>
        </authorList>
    </citation>
    <scope>IDENTIFICATION</scope>
</reference>
<dbReference type="AlphaFoldDB" id="A0A0M3JNH6"/>
<accession>A0A0M3JNH6</accession>
<feature type="domain" description="Lysosomal alpha-mannosidase-like central" evidence="1">
    <location>
        <begin position="57"/>
        <end position="81"/>
    </location>
</feature>
<dbReference type="InterPro" id="IPR013780">
    <property type="entry name" value="Glyco_hydro_b"/>
</dbReference>
<dbReference type="Gene3D" id="2.60.40.1180">
    <property type="entry name" value="Golgi alpha-mannosidase II"/>
    <property type="match status" value="1"/>
</dbReference>
<sequence length="85" mass="9242">SLGSQFTVTVFNSNSHPRSTVIRIPFYGTNVSVTGPKGESVDVQVIKTFRGTSQLKSTETAPYELLLPAEIPAFGFATYFVVGKR</sequence>
<dbReference type="SUPFAM" id="SSF74650">
    <property type="entry name" value="Galactose mutarotase-like"/>
    <property type="match status" value="1"/>
</dbReference>
<proteinExistence type="predicted"/>
<name>A0A0M3JNH6_ANISI</name>
<evidence type="ECO:0000313" key="3">
    <source>
        <dbReference type="Proteomes" id="UP000267096"/>
    </source>
</evidence>
<dbReference type="InterPro" id="IPR048534">
    <property type="entry name" value="Man2a1-like_dom"/>
</dbReference>
<protein>
    <submittedName>
        <fullName evidence="4">Transglut_C domain-containing protein</fullName>
    </submittedName>
</protein>